<name>K6YC81_9ALTE</name>
<dbReference type="AlphaFoldDB" id="K6YC81"/>
<keyword evidence="2" id="KW-1185">Reference proteome</keyword>
<reference evidence="2" key="1">
    <citation type="journal article" date="2014" name="Environ. Microbiol.">
        <title>Comparative genomics of the marine bacterial genus Glaciecola reveals the high degree of genomic diversity and genomic characteristic for cold adaptation.</title>
        <authorList>
            <person name="Qin Q.L."/>
            <person name="Xie B.B."/>
            <person name="Yu Y."/>
            <person name="Shu Y.L."/>
            <person name="Rong J.C."/>
            <person name="Zhang Y.J."/>
            <person name="Zhao D.L."/>
            <person name="Chen X.L."/>
            <person name="Zhang X.Y."/>
            <person name="Chen B."/>
            <person name="Zhou B.C."/>
            <person name="Zhang Y.Z."/>
        </authorList>
    </citation>
    <scope>NUCLEOTIDE SEQUENCE [LARGE SCALE GENOMIC DNA]</scope>
    <source>
        <strain evidence="2">ACAM 615</strain>
    </source>
</reference>
<sequence length="50" mass="5726">MNANRSNGAYKQPLLMLIPNRKSLDIISLTTIFVAKYHNLLICSQFYPNV</sequence>
<proteinExistence type="predicted"/>
<dbReference type="EMBL" id="BAEQ01000054">
    <property type="protein sequence ID" value="GAC30319.1"/>
    <property type="molecule type" value="Genomic_DNA"/>
</dbReference>
<protein>
    <submittedName>
        <fullName evidence="1">Uncharacterized protein</fullName>
    </submittedName>
</protein>
<accession>K6YC81</accession>
<evidence type="ECO:0000313" key="1">
    <source>
        <dbReference type="EMBL" id="GAC30319.1"/>
    </source>
</evidence>
<organism evidence="1 2">
    <name type="scientific">Brumicola pallidula DSM 14239 = ACAM 615</name>
    <dbReference type="NCBI Taxonomy" id="1121922"/>
    <lineage>
        <taxon>Bacteria</taxon>
        <taxon>Pseudomonadati</taxon>
        <taxon>Pseudomonadota</taxon>
        <taxon>Gammaproteobacteria</taxon>
        <taxon>Alteromonadales</taxon>
        <taxon>Alteromonadaceae</taxon>
        <taxon>Brumicola</taxon>
    </lineage>
</organism>
<evidence type="ECO:0000313" key="2">
    <source>
        <dbReference type="Proteomes" id="UP000006251"/>
    </source>
</evidence>
<gene>
    <name evidence="1" type="ORF">GPAL_3471</name>
</gene>
<dbReference type="Proteomes" id="UP000006251">
    <property type="component" value="Unassembled WGS sequence"/>
</dbReference>
<comment type="caution">
    <text evidence="1">The sequence shown here is derived from an EMBL/GenBank/DDBJ whole genome shotgun (WGS) entry which is preliminary data.</text>
</comment>